<protein>
    <submittedName>
        <fullName evidence="3">Uncharacterized protein</fullName>
    </submittedName>
</protein>
<feature type="compositionally biased region" description="Basic and acidic residues" evidence="1">
    <location>
        <begin position="110"/>
        <end position="119"/>
    </location>
</feature>
<proteinExistence type="predicted"/>
<dbReference type="AlphaFoldDB" id="A0AAF5DP80"/>
<evidence type="ECO:0000313" key="2">
    <source>
        <dbReference type="Proteomes" id="UP000035681"/>
    </source>
</evidence>
<keyword evidence="2" id="KW-1185">Reference proteome</keyword>
<dbReference type="Proteomes" id="UP000035681">
    <property type="component" value="Unplaced"/>
</dbReference>
<evidence type="ECO:0000256" key="1">
    <source>
        <dbReference type="SAM" id="MobiDB-lite"/>
    </source>
</evidence>
<evidence type="ECO:0000313" key="3">
    <source>
        <dbReference type="WBParaSite" id="TCONS_00015603.p2"/>
    </source>
</evidence>
<name>A0AAF5DP80_STRER</name>
<reference evidence="3" key="1">
    <citation type="submission" date="2024-02" db="UniProtKB">
        <authorList>
            <consortium name="WormBaseParasite"/>
        </authorList>
    </citation>
    <scope>IDENTIFICATION</scope>
</reference>
<feature type="region of interest" description="Disordered" evidence="1">
    <location>
        <begin position="43"/>
        <end position="144"/>
    </location>
</feature>
<sequence length="144" mass="16849">SKGHSKTKIPVIILKENSRDPLNVASRMFLFSYVVRTVPTLILSPALRSHKEATLESERGNGEQVGKRERDQEEEGVGRGREEKRKGERRKKKGEKRRGKGEHKKKKEKKEHEGKEGKKNTKKKKERKKTHKWRKKEPKKASEF</sequence>
<organism evidence="2 3">
    <name type="scientific">Strongyloides stercoralis</name>
    <name type="common">Threadworm</name>
    <dbReference type="NCBI Taxonomy" id="6248"/>
    <lineage>
        <taxon>Eukaryota</taxon>
        <taxon>Metazoa</taxon>
        <taxon>Ecdysozoa</taxon>
        <taxon>Nematoda</taxon>
        <taxon>Chromadorea</taxon>
        <taxon>Rhabditida</taxon>
        <taxon>Tylenchina</taxon>
        <taxon>Panagrolaimomorpha</taxon>
        <taxon>Strongyloidoidea</taxon>
        <taxon>Strongyloididae</taxon>
        <taxon>Strongyloides</taxon>
    </lineage>
</organism>
<feature type="compositionally biased region" description="Basic residues" evidence="1">
    <location>
        <begin position="120"/>
        <end position="138"/>
    </location>
</feature>
<accession>A0AAF5DP80</accession>
<feature type="compositionally biased region" description="Basic residues" evidence="1">
    <location>
        <begin position="87"/>
        <end position="109"/>
    </location>
</feature>
<feature type="compositionally biased region" description="Basic and acidic residues" evidence="1">
    <location>
        <begin position="49"/>
        <end position="86"/>
    </location>
</feature>
<dbReference type="WBParaSite" id="TCONS_00015603.p2">
    <property type="protein sequence ID" value="TCONS_00015603.p2"/>
    <property type="gene ID" value="XLOC_010163"/>
</dbReference>